<reference evidence="4 5" key="1">
    <citation type="submission" date="2017-03" db="EMBL/GenBank/DDBJ databases">
        <title>Genome of the blue death feigning beetle - Asbolus verrucosus.</title>
        <authorList>
            <person name="Rider S.D."/>
        </authorList>
    </citation>
    <scope>NUCLEOTIDE SEQUENCE [LARGE SCALE GENOMIC DNA]</scope>
    <source>
        <strain evidence="4">Butters</strain>
        <tissue evidence="4">Head and leg muscle</tissue>
    </source>
</reference>
<comment type="caution">
    <text evidence="4">The sequence shown here is derived from an EMBL/GenBank/DDBJ whole genome shotgun (WGS) entry which is preliminary data.</text>
</comment>
<evidence type="ECO:0000256" key="2">
    <source>
        <dbReference type="SAM" id="MobiDB-lite"/>
    </source>
</evidence>
<evidence type="ECO:0000313" key="5">
    <source>
        <dbReference type="Proteomes" id="UP000292052"/>
    </source>
</evidence>
<gene>
    <name evidence="4" type="ORF">BDFB_006646</name>
</gene>
<dbReference type="SUPFAM" id="SSF46785">
    <property type="entry name" value="Winged helix' DNA-binding domain"/>
    <property type="match status" value="1"/>
</dbReference>
<evidence type="ECO:0000256" key="1">
    <source>
        <dbReference type="ARBA" id="ARBA00005562"/>
    </source>
</evidence>
<sequence>YYYDKNIMSKVHGKRYAYKFDFHGLMAACQAQAQGQTDVAPGYHKYQPHQSELGAALYPTGHTTTPKIPSILPPGAQHAQAGLFPPPTYWPYSPGSFDPRGPPFN</sequence>
<dbReference type="EMBL" id="QDEB01066992">
    <property type="protein sequence ID" value="RZC35915.1"/>
    <property type="molecule type" value="Genomic_DNA"/>
</dbReference>
<organism evidence="4 5">
    <name type="scientific">Asbolus verrucosus</name>
    <name type="common">Desert ironclad beetle</name>
    <dbReference type="NCBI Taxonomy" id="1661398"/>
    <lineage>
        <taxon>Eukaryota</taxon>
        <taxon>Metazoa</taxon>
        <taxon>Ecdysozoa</taxon>
        <taxon>Arthropoda</taxon>
        <taxon>Hexapoda</taxon>
        <taxon>Insecta</taxon>
        <taxon>Pterygota</taxon>
        <taxon>Neoptera</taxon>
        <taxon>Endopterygota</taxon>
        <taxon>Coleoptera</taxon>
        <taxon>Polyphaga</taxon>
        <taxon>Cucujiformia</taxon>
        <taxon>Tenebrionidae</taxon>
        <taxon>Pimeliinae</taxon>
        <taxon>Asbolus</taxon>
    </lineage>
</organism>
<dbReference type="InterPro" id="IPR000418">
    <property type="entry name" value="Ets_dom"/>
</dbReference>
<dbReference type="Proteomes" id="UP000292052">
    <property type="component" value="Unassembled WGS sequence"/>
</dbReference>
<dbReference type="InterPro" id="IPR036388">
    <property type="entry name" value="WH-like_DNA-bd_sf"/>
</dbReference>
<dbReference type="OrthoDB" id="10067219at2759"/>
<dbReference type="GO" id="GO:0003700">
    <property type="term" value="F:DNA-binding transcription factor activity"/>
    <property type="evidence" value="ECO:0007669"/>
    <property type="project" value="InterPro"/>
</dbReference>
<dbReference type="STRING" id="1661398.A0A482VSR9"/>
<evidence type="ECO:0000259" key="3">
    <source>
        <dbReference type="PROSITE" id="PS50061"/>
    </source>
</evidence>
<feature type="domain" description="ETS" evidence="3">
    <location>
        <begin position="1"/>
        <end position="21"/>
    </location>
</feature>
<protein>
    <submittedName>
        <fullName evidence="4">Ets domain containing protein</fullName>
    </submittedName>
</protein>
<dbReference type="PROSITE" id="PS50061">
    <property type="entry name" value="ETS_DOMAIN_3"/>
    <property type="match status" value="1"/>
</dbReference>
<feature type="non-terminal residue" evidence="4">
    <location>
        <position position="1"/>
    </location>
</feature>
<keyword evidence="5" id="KW-1185">Reference proteome</keyword>
<evidence type="ECO:0000313" key="4">
    <source>
        <dbReference type="EMBL" id="RZC35915.1"/>
    </source>
</evidence>
<dbReference type="Gene3D" id="1.10.10.10">
    <property type="entry name" value="Winged helix-like DNA-binding domain superfamily/Winged helix DNA-binding domain"/>
    <property type="match status" value="1"/>
</dbReference>
<comment type="similarity">
    <text evidence="1">Belongs to the ETS family.</text>
</comment>
<proteinExistence type="inferred from homology"/>
<accession>A0A482VSR9</accession>
<dbReference type="InterPro" id="IPR036390">
    <property type="entry name" value="WH_DNA-bd_sf"/>
</dbReference>
<dbReference type="GO" id="GO:0043565">
    <property type="term" value="F:sequence-specific DNA binding"/>
    <property type="evidence" value="ECO:0007669"/>
    <property type="project" value="InterPro"/>
</dbReference>
<name>A0A482VSR9_ASBVE</name>
<dbReference type="AlphaFoldDB" id="A0A482VSR9"/>
<feature type="region of interest" description="Disordered" evidence="2">
    <location>
        <begin position="56"/>
        <end position="84"/>
    </location>
</feature>